<comment type="caution">
    <text evidence="2">The sequence shown here is derived from an EMBL/GenBank/DDBJ whole genome shotgun (WGS) entry which is preliminary data.</text>
</comment>
<evidence type="ECO:0008006" key="4">
    <source>
        <dbReference type="Google" id="ProtNLM"/>
    </source>
</evidence>
<dbReference type="EMBL" id="BGPR01000737">
    <property type="protein sequence ID" value="GBM33587.1"/>
    <property type="molecule type" value="Genomic_DNA"/>
</dbReference>
<evidence type="ECO:0000256" key="1">
    <source>
        <dbReference type="SAM" id="MobiDB-lite"/>
    </source>
</evidence>
<dbReference type="OrthoDB" id="6590871at2759"/>
<dbReference type="GO" id="GO:0003676">
    <property type="term" value="F:nucleic acid binding"/>
    <property type="evidence" value="ECO:0007669"/>
    <property type="project" value="InterPro"/>
</dbReference>
<dbReference type="AlphaFoldDB" id="A0A4Y2EYJ4"/>
<keyword evidence="3" id="KW-1185">Reference proteome</keyword>
<organism evidence="2 3">
    <name type="scientific">Araneus ventricosus</name>
    <name type="common">Orbweaver spider</name>
    <name type="synonym">Epeira ventricosa</name>
    <dbReference type="NCBI Taxonomy" id="182803"/>
    <lineage>
        <taxon>Eukaryota</taxon>
        <taxon>Metazoa</taxon>
        <taxon>Ecdysozoa</taxon>
        <taxon>Arthropoda</taxon>
        <taxon>Chelicerata</taxon>
        <taxon>Arachnida</taxon>
        <taxon>Araneae</taxon>
        <taxon>Araneomorphae</taxon>
        <taxon>Entelegynae</taxon>
        <taxon>Araneoidea</taxon>
        <taxon>Araneidae</taxon>
        <taxon>Araneus</taxon>
    </lineage>
</organism>
<sequence length="202" mass="23051">MIKHLSQEPPQQLLCPQLRNCCSSCRGETLCEHPAYSPDLAPSDYHLFKDLKRFLVCQHLPNDENVTPVYRNGSHGITRASVTVVLVLRGSCICFNKCFQPADLSQEAYEAWINVETNLETAGENTEETICQARMNRRDDGLELEDNNDEEELEEKPPSAQETLQALRTLRRSVQYRAESFDEHHSHMNGLSNEFLITKKTA</sequence>
<proteinExistence type="predicted"/>
<name>A0A4Y2EYJ4_ARAVE</name>
<dbReference type="Proteomes" id="UP000499080">
    <property type="component" value="Unassembled WGS sequence"/>
</dbReference>
<feature type="compositionally biased region" description="Acidic residues" evidence="1">
    <location>
        <begin position="142"/>
        <end position="154"/>
    </location>
</feature>
<accession>A0A4Y2EYJ4</accession>
<protein>
    <recommendedName>
        <fullName evidence="4">Tc1-like transposase DDE domain-containing protein</fullName>
    </recommendedName>
</protein>
<gene>
    <name evidence="2" type="ORF">AVEN_181832_1</name>
</gene>
<evidence type="ECO:0000313" key="2">
    <source>
        <dbReference type="EMBL" id="GBM33587.1"/>
    </source>
</evidence>
<evidence type="ECO:0000313" key="3">
    <source>
        <dbReference type="Proteomes" id="UP000499080"/>
    </source>
</evidence>
<reference evidence="2 3" key="1">
    <citation type="journal article" date="2019" name="Sci. Rep.">
        <title>Orb-weaving spider Araneus ventricosus genome elucidates the spidroin gene catalogue.</title>
        <authorList>
            <person name="Kono N."/>
            <person name="Nakamura H."/>
            <person name="Ohtoshi R."/>
            <person name="Moran D.A.P."/>
            <person name="Shinohara A."/>
            <person name="Yoshida Y."/>
            <person name="Fujiwara M."/>
            <person name="Mori M."/>
            <person name="Tomita M."/>
            <person name="Arakawa K."/>
        </authorList>
    </citation>
    <scope>NUCLEOTIDE SEQUENCE [LARGE SCALE GENOMIC DNA]</scope>
</reference>
<dbReference type="InterPro" id="IPR036397">
    <property type="entry name" value="RNaseH_sf"/>
</dbReference>
<feature type="region of interest" description="Disordered" evidence="1">
    <location>
        <begin position="136"/>
        <end position="161"/>
    </location>
</feature>
<dbReference type="Gene3D" id="3.30.420.10">
    <property type="entry name" value="Ribonuclease H-like superfamily/Ribonuclease H"/>
    <property type="match status" value="1"/>
</dbReference>